<feature type="region of interest" description="Disordered" evidence="1">
    <location>
        <begin position="81"/>
        <end position="145"/>
    </location>
</feature>
<comment type="caution">
    <text evidence="2">The sequence shown here is derived from an EMBL/GenBank/DDBJ whole genome shotgun (WGS) entry which is preliminary data.</text>
</comment>
<name>A0AA35SCD5_GEOBA</name>
<accession>A0AA35SCD5</accession>
<dbReference type="Proteomes" id="UP001174909">
    <property type="component" value="Unassembled WGS sequence"/>
</dbReference>
<dbReference type="EMBL" id="CASHTH010002205">
    <property type="protein sequence ID" value="CAI8026252.1"/>
    <property type="molecule type" value="Genomic_DNA"/>
</dbReference>
<proteinExistence type="predicted"/>
<organism evidence="2 3">
    <name type="scientific">Geodia barretti</name>
    <name type="common">Barrett's horny sponge</name>
    <dbReference type="NCBI Taxonomy" id="519541"/>
    <lineage>
        <taxon>Eukaryota</taxon>
        <taxon>Metazoa</taxon>
        <taxon>Porifera</taxon>
        <taxon>Demospongiae</taxon>
        <taxon>Heteroscleromorpha</taxon>
        <taxon>Tetractinellida</taxon>
        <taxon>Astrophorina</taxon>
        <taxon>Geodiidae</taxon>
        <taxon>Geodia</taxon>
    </lineage>
</organism>
<sequence length="145" mass="15486">MSVVADLKVDAREVGLAPKTVADVLTPALHVGGQGHLGGGPARRCVTVAVASRPLDETTATVDDLPRRDETGSAIVTATETATVIETGRGRGRGRERGSEERGRESGKGRGKRGTDVRDEGRYLQVLIGHRHANQGALERKRREM</sequence>
<feature type="compositionally biased region" description="Basic and acidic residues" evidence="1">
    <location>
        <begin position="93"/>
        <end position="122"/>
    </location>
</feature>
<evidence type="ECO:0000313" key="2">
    <source>
        <dbReference type="EMBL" id="CAI8026252.1"/>
    </source>
</evidence>
<evidence type="ECO:0000313" key="3">
    <source>
        <dbReference type="Proteomes" id="UP001174909"/>
    </source>
</evidence>
<dbReference type="AlphaFoldDB" id="A0AA35SCD5"/>
<gene>
    <name evidence="2" type="ORF">GBAR_LOCUS15096</name>
</gene>
<evidence type="ECO:0000256" key="1">
    <source>
        <dbReference type="SAM" id="MobiDB-lite"/>
    </source>
</evidence>
<reference evidence="2" key="1">
    <citation type="submission" date="2023-03" db="EMBL/GenBank/DDBJ databases">
        <authorList>
            <person name="Steffen K."/>
            <person name="Cardenas P."/>
        </authorList>
    </citation>
    <scope>NUCLEOTIDE SEQUENCE</scope>
</reference>
<protein>
    <submittedName>
        <fullName evidence="2">Uncharacterized protein</fullName>
    </submittedName>
</protein>
<keyword evidence="3" id="KW-1185">Reference proteome</keyword>